<keyword evidence="4" id="KW-1185">Reference proteome</keyword>
<reference evidence="3 4" key="1">
    <citation type="submission" date="2021-06" db="EMBL/GenBank/DDBJ databases">
        <title>A haploid diamondback moth (Plutella xylostella L.) genome assembly resolves 31 chromosomes and identifies a diamide resistance mutation.</title>
        <authorList>
            <person name="Ward C.M."/>
            <person name="Perry K.D."/>
            <person name="Baker G."/>
            <person name="Powis K."/>
            <person name="Heckel D.G."/>
            <person name="Baxter S.W."/>
        </authorList>
    </citation>
    <scope>NUCLEOTIDE SEQUENCE [LARGE SCALE GENOMIC DNA]</scope>
    <source>
        <strain evidence="3 4">LV</strain>
        <tissue evidence="3">Single pupa</tissue>
    </source>
</reference>
<feature type="domain" description="DUF4776" evidence="2">
    <location>
        <begin position="100"/>
        <end position="283"/>
    </location>
</feature>
<dbReference type="Proteomes" id="UP000823941">
    <property type="component" value="Chromosome 25"/>
</dbReference>
<name>A0ABQ7PY11_PLUXY</name>
<evidence type="ECO:0000313" key="4">
    <source>
        <dbReference type="Proteomes" id="UP000823941"/>
    </source>
</evidence>
<comment type="caution">
    <text evidence="3">The sequence shown here is derived from an EMBL/GenBank/DDBJ whole genome shotgun (WGS) entry which is preliminary data.</text>
</comment>
<dbReference type="PANTHER" id="PTHR39079">
    <property type="entry name" value="FI08034P-RELATED"/>
    <property type="match status" value="1"/>
</dbReference>
<sequence length="323" mass="35365">MADDKEDSSKKVKKKNNSKYSYSFGDTHPKGKKSKDDGSPTSGRGRRNNTRDGKRNARSPTGSSKSSKSRSKSRGGSGKRKKGKKKKKGARKWEGGRGDSEADEPVEPKPALKVQRKGDIFTIQVNPLKDLNAIAPNEDPYVDCDPLVFKIIKKRSPEEKAKVEARKMTKLKRQRNAEVRKALAEAVEDICKCAYMDVFCNDLTAIDKVIERCPAFRDPDCVCAGESLSSLSSNATWDIEYTPPFGCFDLAPRKTKKFACVETQYVKADTIIPEPPPPPPPPKSKSKNAKSATSVKIKAPKKHGKAASKAGSTHGPGKKDKGS</sequence>
<feature type="region of interest" description="Disordered" evidence="1">
    <location>
        <begin position="270"/>
        <end position="323"/>
    </location>
</feature>
<evidence type="ECO:0000256" key="1">
    <source>
        <dbReference type="SAM" id="MobiDB-lite"/>
    </source>
</evidence>
<proteinExistence type="predicted"/>
<feature type="region of interest" description="Disordered" evidence="1">
    <location>
        <begin position="1"/>
        <end position="111"/>
    </location>
</feature>
<accession>A0ABQ7PY11</accession>
<feature type="compositionally biased region" description="Pro residues" evidence="1">
    <location>
        <begin position="273"/>
        <end position="283"/>
    </location>
</feature>
<feature type="compositionally biased region" description="Basic and acidic residues" evidence="1">
    <location>
        <begin position="91"/>
        <end position="100"/>
    </location>
</feature>
<dbReference type="PANTHER" id="PTHR39079:SF1">
    <property type="entry name" value="GH11706P-RELATED"/>
    <property type="match status" value="1"/>
</dbReference>
<evidence type="ECO:0000313" key="3">
    <source>
        <dbReference type="EMBL" id="KAG7297785.1"/>
    </source>
</evidence>
<feature type="compositionally biased region" description="Basic residues" evidence="1">
    <location>
        <begin position="67"/>
        <end position="90"/>
    </location>
</feature>
<dbReference type="Pfam" id="PF16003">
    <property type="entry name" value="DUF4776"/>
    <property type="match status" value="1"/>
</dbReference>
<evidence type="ECO:0000259" key="2">
    <source>
        <dbReference type="Pfam" id="PF16003"/>
    </source>
</evidence>
<dbReference type="EMBL" id="JAHIBW010000025">
    <property type="protein sequence ID" value="KAG7297785.1"/>
    <property type="molecule type" value="Genomic_DNA"/>
</dbReference>
<dbReference type="InterPro" id="IPR031949">
    <property type="entry name" value="DUF4776"/>
</dbReference>
<gene>
    <name evidence="3" type="ORF">JYU34_018527</name>
</gene>
<organism evidence="3 4">
    <name type="scientific">Plutella xylostella</name>
    <name type="common">Diamondback moth</name>
    <name type="synonym">Plutella maculipennis</name>
    <dbReference type="NCBI Taxonomy" id="51655"/>
    <lineage>
        <taxon>Eukaryota</taxon>
        <taxon>Metazoa</taxon>
        <taxon>Ecdysozoa</taxon>
        <taxon>Arthropoda</taxon>
        <taxon>Hexapoda</taxon>
        <taxon>Insecta</taxon>
        <taxon>Pterygota</taxon>
        <taxon>Neoptera</taxon>
        <taxon>Endopterygota</taxon>
        <taxon>Lepidoptera</taxon>
        <taxon>Glossata</taxon>
        <taxon>Ditrysia</taxon>
        <taxon>Yponomeutoidea</taxon>
        <taxon>Plutellidae</taxon>
        <taxon>Plutella</taxon>
    </lineage>
</organism>
<protein>
    <recommendedName>
        <fullName evidence="2">DUF4776 domain-containing protein</fullName>
    </recommendedName>
</protein>